<name>A0A9J6ZD57_9BACL</name>
<dbReference type="AlphaFoldDB" id="A0A9J6ZD57"/>
<dbReference type="Pfam" id="PF13025">
    <property type="entry name" value="DUF3886"/>
    <property type="match status" value="1"/>
</dbReference>
<evidence type="ECO:0000313" key="4">
    <source>
        <dbReference type="Proteomes" id="UP001056756"/>
    </source>
</evidence>
<feature type="region of interest" description="Disordered" evidence="2">
    <location>
        <begin position="1"/>
        <end position="30"/>
    </location>
</feature>
<feature type="coiled-coil region" evidence="1">
    <location>
        <begin position="48"/>
        <end position="77"/>
    </location>
</feature>
<evidence type="ECO:0000256" key="2">
    <source>
        <dbReference type="SAM" id="MobiDB-lite"/>
    </source>
</evidence>
<keyword evidence="1" id="KW-0175">Coiled coil</keyword>
<evidence type="ECO:0000313" key="3">
    <source>
        <dbReference type="EMBL" id="URN94021.1"/>
    </source>
</evidence>
<dbReference type="Proteomes" id="UP001056756">
    <property type="component" value="Chromosome"/>
</dbReference>
<dbReference type="KEGG" id="plig:NAG76_19690"/>
<reference evidence="3" key="1">
    <citation type="submission" date="2022-05" db="EMBL/GenBank/DDBJ databases">
        <title>Novel bacterial taxa in a minimal lignocellulolytic consortium and its capacity to transform plastics disclosed by genome-resolved metagenomics.</title>
        <authorList>
            <person name="Rodriguez C.A.D."/>
            <person name="Diaz-Garcia L."/>
            <person name="Herrera K."/>
            <person name="Tarazona N.A."/>
            <person name="Sproer C."/>
            <person name="Overmann J."/>
            <person name="Jimenez D.J."/>
        </authorList>
    </citation>
    <scope>NUCLEOTIDE SEQUENCE</scope>
    <source>
        <strain evidence="3">MAG5</strain>
    </source>
</reference>
<accession>A0A9J6ZD57</accession>
<feature type="compositionally biased region" description="Polar residues" evidence="2">
    <location>
        <begin position="14"/>
        <end position="24"/>
    </location>
</feature>
<dbReference type="InterPro" id="IPR024980">
    <property type="entry name" value="DUF3886"/>
</dbReference>
<gene>
    <name evidence="3" type="ORF">NAG76_19690</name>
</gene>
<evidence type="ECO:0000256" key="1">
    <source>
        <dbReference type="SAM" id="Coils"/>
    </source>
</evidence>
<protein>
    <submittedName>
        <fullName evidence="3">YqkE family protein</fullName>
    </submittedName>
</protein>
<sequence>MGKKQKKVTKQKEYTSVNSESNATSGSSLKDLLSGDVLEKLKAQSDALVQADQDRKNKEAAAKAEQQRLEQKRLENDFDYLLNNSDTNWSKYK</sequence>
<organism evidence="3 4">
    <name type="scientific">Candidatus Pristimantibacillus lignocellulolyticus</name>
    <dbReference type="NCBI Taxonomy" id="2994561"/>
    <lineage>
        <taxon>Bacteria</taxon>
        <taxon>Bacillati</taxon>
        <taxon>Bacillota</taxon>
        <taxon>Bacilli</taxon>
        <taxon>Bacillales</taxon>
        <taxon>Paenibacillaceae</taxon>
        <taxon>Candidatus Pristimantibacillus</taxon>
    </lineage>
</organism>
<proteinExistence type="predicted"/>
<dbReference type="EMBL" id="CP097899">
    <property type="protein sequence ID" value="URN94021.1"/>
    <property type="molecule type" value="Genomic_DNA"/>
</dbReference>